<evidence type="ECO:0000313" key="4">
    <source>
        <dbReference type="Proteomes" id="UP000198755"/>
    </source>
</evidence>
<protein>
    <submittedName>
        <fullName evidence="3">Uncharacterized protein</fullName>
    </submittedName>
</protein>
<keyword evidence="4" id="KW-1185">Reference proteome</keyword>
<accession>A0A1I3YWI9</accession>
<feature type="region of interest" description="Disordered" evidence="1">
    <location>
        <begin position="31"/>
        <end position="51"/>
    </location>
</feature>
<keyword evidence="2" id="KW-0472">Membrane</keyword>
<dbReference type="Proteomes" id="UP000198755">
    <property type="component" value="Unassembled WGS sequence"/>
</dbReference>
<reference evidence="3 4" key="1">
    <citation type="submission" date="2016-10" db="EMBL/GenBank/DDBJ databases">
        <authorList>
            <person name="de Groot N.N."/>
        </authorList>
    </citation>
    <scope>NUCLEOTIDE SEQUENCE [LARGE SCALE GENOMIC DNA]</scope>
    <source>
        <strain evidence="3 4">NE2</strain>
    </source>
</reference>
<evidence type="ECO:0000256" key="2">
    <source>
        <dbReference type="SAM" id="Phobius"/>
    </source>
</evidence>
<evidence type="ECO:0000256" key="1">
    <source>
        <dbReference type="SAM" id="MobiDB-lite"/>
    </source>
</evidence>
<sequence>MDGQIYGMLLWIWLLTLPLVIGFIDLMRTPSASPRAFDHSAGRATEPRTRG</sequence>
<keyword evidence="2" id="KW-1133">Transmembrane helix</keyword>
<proteinExistence type="predicted"/>
<dbReference type="AlphaFoldDB" id="A0A1I3YWI9"/>
<gene>
    <name evidence="3" type="ORF">SAMN05444581_106199</name>
</gene>
<dbReference type="RefSeq" id="WP_175492541.1">
    <property type="nucleotide sequence ID" value="NZ_FOSN01000006.1"/>
</dbReference>
<organism evidence="3 4">
    <name type="scientific">Methylocapsa palsarum</name>
    <dbReference type="NCBI Taxonomy" id="1612308"/>
    <lineage>
        <taxon>Bacteria</taxon>
        <taxon>Pseudomonadati</taxon>
        <taxon>Pseudomonadota</taxon>
        <taxon>Alphaproteobacteria</taxon>
        <taxon>Hyphomicrobiales</taxon>
        <taxon>Beijerinckiaceae</taxon>
        <taxon>Methylocapsa</taxon>
    </lineage>
</organism>
<evidence type="ECO:0000313" key="3">
    <source>
        <dbReference type="EMBL" id="SFK35581.1"/>
    </source>
</evidence>
<feature type="transmembrane region" description="Helical" evidence="2">
    <location>
        <begin position="6"/>
        <end position="26"/>
    </location>
</feature>
<feature type="compositionally biased region" description="Basic and acidic residues" evidence="1">
    <location>
        <begin position="36"/>
        <end position="51"/>
    </location>
</feature>
<dbReference type="EMBL" id="FOSN01000006">
    <property type="protein sequence ID" value="SFK35581.1"/>
    <property type="molecule type" value="Genomic_DNA"/>
</dbReference>
<name>A0A1I3YWI9_9HYPH</name>
<keyword evidence="2" id="KW-0812">Transmembrane</keyword>